<comment type="similarity">
    <text evidence="2">Belongs to the EamA transporter family.</text>
</comment>
<name>H5UQB6_9MICO</name>
<dbReference type="SUPFAM" id="SSF103481">
    <property type="entry name" value="Multidrug resistance efflux transporter EmrE"/>
    <property type="match status" value="2"/>
</dbReference>
<keyword evidence="4" id="KW-1003">Cell membrane</keyword>
<keyword evidence="6 9" id="KW-1133">Transmembrane helix</keyword>
<feature type="transmembrane region" description="Helical" evidence="9">
    <location>
        <begin position="132"/>
        <end position="152"/>
    </location>
</feature>
<gene>
    <name evidence="11" type="ORF">MOPEL_031_00270</name>
</gene>
<evidence type="ECO:0000313" key="11">
    <source>
        <dbReference type="EMBL" id="GAB47924.1"/>
    </source>
</evidence>
<evidence type="ECO:0000256" key="2">
    <source>
        <dbReference type="ARBA" id="ARBA00007362"/>
    </source>
</evidence>
<feature type="transmembrane region" description="Helical" evidence="9">
    <location>
        <begin position="101"/>
        <end position="120"/>
    </location>
</feature>
<feature type="transmembrane region" description="Helical" evidence="9">
    <location>
        <begin position="328"/>
        <end position="348"/>
    </location>
</feature>
<dbReference type="InterPro" id="IPR004626">
    <property type="entry name" value="RarD"/>
</dbReference>
<reference evidence="11 12" key="1">
    <citation type="submission" date="2012-02" db="EMBL/GenBank/DDBJ databases">
        <title>Whole genome shotgun sequence of Mobilicoccus pelagius NBRC 104925.</title>
        <authorList>
            <person name="Yoshida Y."/>
            <person name="Hosoyama A."/>
            <person name="Tsuchikane K."/>
            <person name="Katsumata H."/>
            <person name="Yamazaki S."/>
            <person name="Fujita N."/>
        </authorList>
    </citation>
    <scope>NUCLEOTIDE SEQUENCE [LARGE SCALE GENOMIC DNA]</scope>
    <source>
        <strain evidence="11 12">NBRC 104925</strain>
    </source>
</reference>
<dbReference type="EMBL" id="BAFE01000029">
    <property type="protein sequence ID" value="GAB47924.1"/>
    <property type="molecule type" value="Genomic_DNA"/>
</dbReference>
<dbReference type="NCBIfam" id="TIGR00688">
    <property type="entry name" value="rarD"/>
    <property type="match status" value="1"/>
</dbReference>
<comment type="caution">
    <text evidence="11">The sequence shown here is derived from an EMBL/GenBank/DDBJ whole genome shotgun (WGS) entry which is preliminary data.</text>
</comment>
<proteinExistence type="inferred from homology"/>
<evidence type="ECO:0000256" key="9">
    <source>
        <dbReference type="SAM" id="Phobius"/>
    </source>
</evidence>
<evidence type="ECO:0000259" key="10">
    <source>
        <dbReference type="Pfam" id="PF00892"/>
    </source>
</evidence>
<sequence>MDGRLSGTSDDERSPAYTSPGPVVGPASARTPGHTGARPQSPVHADPIEGRPDTESPATGDRSRRTPAELGVLYGLGAYLLWGAMPLYFRLLAPAGAWEILAHRVVWSFVVCAALLLVRGRRLPTLRRPPRELLTIVLASLLIAANWITYVLAVTSGHVTEAALGYFLNPLVSIALGLVVLHEHLRPLQAIAIGIGAAGGLFLAVAGGHVPWIAFALAASFGTYGLVKKGMPADLGALGGLTAESAFLVPAAAVVLVALQVTGTSTLAEGPGHVALLASTGVVTAVPLLLFAMAARRVPLVTVGLLQFISPVLQFVTGRALGEHMTTARWVGFGIVWLALACLVLDSLQARRRGPLST</sequence>
<evidence type="ECO:0000256" key="3">
    <source>
        <dbReference type="ARBA" id="ARBA00022448"/>
    </source>
</evidence>
<dbReference type="InterPro" id="IPR000620">
    <property type="entry name" value="EamA_dom"/>
</dbReference>
<evidence type="ECO:0000256" key="1">
    <source>
        <dbReference type="ARBA" id="ARBA00004651"/>
    </source>
</evidence>
<keyword evidence="5 9" id="KW-0812">Transmembrane</keyword>
<feature type="transmembrane region" description="Helical" evidence="9">
    <location>
        <begin position="239"/>
        <end position="261"/>
    </location>
</feature>
<dbReference type="Pfam" id="PF00892">
    <property type="entry name" value="EamA"/>
    <property type="match status" value="1"/>
</dbReference>
<feature type="transmembrane region" description="Helical" evidence="9">
    <location>
        <begin position="71"/>
        <end position="89"/>
    </location>
</feature>
<organism evidence="11 12">
    <name type="scientific">Mobilicoccus pelagius NBRC 104925</name>
    <dbReference type="NCBI Taxonomy" id="1089455"/>
    <lineage>
        <taxon>Bacteria</taxon>
        <taxon>Bacillati</taxon>
        <taxon>Actinomycetota</taxon>
        <taxon>Actinomycetes</taxon>
        <taxon>Micrococcales</taxon>
        <taxon>Dermatophilaceae</taxon>
        <taxon>Mobilicoccus</taxon>
    </lineage>
</organism>
<dbReference type="eggNOG" id="COG2962">
    <property type="taxonomic scope" value="Bacteria"/>
</dbReference>
<feature type="transmembrane region" description="Helical" evidence="9">
    <location>
        <begin position="164"/>
        <end position="181"/>
    </location>
</feature>
<keyword evidence="7 9" id="KW-0472">Membrane</keyword>
<feature type="region of interest" description="Disordered" evidence="8">
    <location>
        <begin position="1"/>
        <end position="64"/>
    </location>
</feature>
<dbReference type="PANTHER" id="PTHR22911">
    <property type="entry name" value="ACYL-MALONYL CONDENSING ENZYME-RELATED"/>
    <property type="match status" value="1"/>
</dbReference>
<keyword evidence="12" id="KW-1185">Reference proteome</keyword>
<evidence type="ECO:0000256" key="8">
    <source>
        <dbReference type="SAM" id="MobiDB-lite"/>
    </source>
</evidence>
<feature type="transmembrane region" description="Helical" evidence="9">
    <location>
        <begin position="188"/>
        <end position="206"/>
    </location>
</feature>
<dbReference type="PANTHER" id="PTHR22911:SF137">
    <property type="entry name" value="SOLUTE CARRIER FAMILY 35 MEMBER G2-RELATED"/>
    <property type="match status" value="1"/>
</dbReference>
<dbReference type="AlphaFoldDB" id="H5UQB6"/>
<dbReference type="GO" id="GO:0005886">
    <property type="term" value="C:plasma membrane"/>
    <property type="evidence" value="ECO:0007669"/>
    <property type="project" value="UniProtKB-SubCell"/>
</dbReference>
<evidence type="ECO:0000256" key="6">
    <source>
        <dbReference type="ARBA" id="ARBA00022989"/>
    </source>
</evidence>
<dbReference type="Proteomes" id="UP000004367">
    <property type="component" value="Unassembled WGS sequence"/>
</dbReference>
<evidence type="ECO:0000256" key="7">
    <source>
        <dbReference type="ARBA" id="ARBA00023136"/>
    </source>
</evidence>
<keyword evidence="3" id="KW-0813">Transport</keyword>
<accession>H5UQB6</accession>
<dbReference type="STRING" id="1089455.MOPEL_031_00270"/>
<evidence type="ECO:0000256" key="5">
    <source>
        <dbReference type="ARBA" id="ARBA00022692"/>
    </source>
</evidence>
<feature type="domain" description="EamA" evidence="10">
    <location>
        <begin position="70"/>
        <end position="203"/>
    </location>
</feature>
<evidence type="ECO:0000256" key="4">
    <source>
        <dbReference type="ARBA" id="ARBA00022475"/>
    </source>
</evidence>
<feature type="transmembrane region" description="Helical" evidence="9">
    <location>
        <begin position="273"/>
        <end position="291"/>
    </location>
</feature>
<evidence type="ECO:0000313" key="12">
    <source>
        <dbReference type="Proteomes" id="UP000004367"/>
    </source>
</evidence>
<comment type="subcellular location">
    <subcellularLocation>
        <location evidence="1">Cell membrane</location>
        <topology evidence="1">Multi-pass membrane protein</topology>
    </subcellularLocation>
</comment>
<dbReference type="InterPro" id="IPR037185">
    <property type="entry name" value="EmrE-like"/>
</dbReference>
<protein>
    <recommendedName>
        <fullName evidence="10">EamA domain-containing protein</fullName>
    </recommendedName>
</protein>